<keyword evidence="2" id="KW-1185">Reference proteome</keyword>
<gene>
    <name evidence="1" type="ORF">Bca52824_034334</name>
</gene>
<protein>
    <submittedName>
        <fullName evidence="1">Uncharacterized protein</fullName>
    </submittedName>
</protein>
<sequence length="105" mass="11759">MKSIYDAQIAETSLPAVNSLRPPPTSLPPEDMELELPKLLYAEGPNLRLRRSTIAAAMQLIDLKEAMSTDYDDVKKDPAFTHIMAIAENKLKFSGYWWIASYVGS</sequence>
<reference evidence="1 2" key="1">
    <citation type="submission" date="2020-02" db="EMBL/GenBank/DDBJ databases">
        <authorList>
            <person name="Ma Q."/>
            <person name="Huang Y."/>
            <person name="Song X."/>
            <person name="Pei D."/>
        </authorList>
    </citation>
    <scope>NUCLEOTIDE SEQUENCE [LARGE SCALE GENOMIC DNA]</scope>
    <source>
        <strain evidence="1">Sxm20200214</strain>
        <tissue evidence="1">Leaf</tissue>
    </source>
</reference>
<evidence type="ECO:0000313" key="1">
    <source>
        <dbReference type="EMBL" id="KAG2297862.1"/>
    </source>
</evidence>
<dbReference type="Proteomes" id="UP000886595">
    <property type="component" value="Unassembled WGS sequence"/>
</dbReference>
<dbReference type="EMBL" id="JAAMPC010000008">
    <property type="protein sequence ID" value="KAG2297862.1"/>
    <property type="molecule type" value="Genomic_DNA"/>
</dbReference>
<organism evidence="1 2">
    <name type="scientific">Brassica carinata</name>
    <name type="common">Ethiopian mustard</name>
    <name type="synonym">Abyssinian cabbage</name>
    <dbReference type="NCBI Taxonomy" id="52824"/>
    <lineage>
        <taxon>Eukaryota</taxon>
        <taxon>Viridiplantae</taxon>
        <taxon>Streptophyta</taxon>
        <taxon>Embryophyta</taxon>
        <taxon>Tracheophyta</taxon>
        <taxon>Spermatophyta</taxon>
        <taxon>Magnoliopsida</taxon>
        <taxon>eudicotyledons</taxon>
        <taxon>Gunneridae</taxon>
        <taxon>Pentapetalae</taxon>
        <taxon>rosids</taxon>
        <taxon>malvids</taxon>
        <taxon>Brassicales</taxon>
        <taxon>Brassicaceae</taxon>
        <taxon>Brassiceae</taxon>
        <taxon>Brassica</taxon>
    </lineage>
</organism>
<name>A0A8X7S166_BRACI</name>
<comment type="caution">
    <text evidence="1">The sequence shown here is derived from an EMBL/GenBank/DDBJ whole genome shotgun (WGS) entry which is preliminary data.</text>
</comment>
<evidence type="ECO:0000313" key="2">
    <source>
        <dbReference type="Proteomes" id="UP000886595"/>
    </source>
</evidence>
<dbReference type="AlphaFoldDB" id="A0A8X7S166"/>
<accession>A0A8X7S166</accession>
<proteinExistence type="predicted"/>